<protein>
    <submittedName>
        <fullName evidence="1">Uncharacterized protein</fullName>
    </submittedName>
</protein>
<accession>A0A397I8Y3</accession>
<dbReference type="AlphaFoldDB" id="A0A397I8Y3"/>
<dbReference type="OrthoDB" id="2435398at2759"/>
<organism evidence="1 2">
    <name type="scientific">Diversispora epigaea</name>
    <dbReference type="NCBI Taxonomy" id="1348612"/>
    <lineage>
        <taxon>Eukaryota</taxon>
        <taxon>Fungi</taxon>
        <taxon>Fungi incertae sedis</taxon>
        <taxon>Mucoromycota</taxon>
        <taxon>Glomeromycotina</taxon>
        <taxon>Glomeromycetes</taxon>
        <taxon>Diversisporales</taxon>
        <taxon>Diversisporaceae</taxon>
        <taxon>Diversispora</taxon>
    </lineage>
</organism>
<dbReference type="EMBL" id="PQFF01000260">
    <property type="protein sequence ID" value="RHZ69300.1"/>
    <property type="molecule type" value="Genomic_DNA"/>
</dbReference>
<evidence type="ECO:0000313" key="1">
    <source>
        <dbReference type="EMBL" id="RHZ69300.1"/>
    </source>
</evidence>
<comment type="caution">
    <text evidence="1">The sequence shown here is derived from an EMBL/GenBank/DDBJ whole genome shotgun (WGS) entry which is preliminary data.</text>
</comment>
<gene>
    <name evidence="1" type="ORF">Glove_284g60</name>
</gene>
<sequence>MTDKQAHYIISRILLSKIKYRMINSHINSSICKRLTVKYLQIFKNLIQVTHTIPNSTIHHPGIYNFKSISELQNESQINGLIHRLNNTGVVGTSTFIYLKDLQLSNWKPINILINNKVKLNTNNNFSDQILNIAHSLEINFQESDTNNNISCSFNTPSNLVPVAITGLIKLKGAQ</sequence>
<dbReference type="Proteomes" id="UP000266861">
    <property type="component" value="Unassembled WGS sequence"/>
</dbReference>
<proteinExistence type="predicted"/>
<reference evidence="1 2" key="1">
    <citation type="submission" date="2018-08" db="EMBL/GenBank/DDBJ databases">
        <title>Genome and evolution of the arbuscular mycorrhizal fungus Diversispora epigaea (formerly Glomus versiforme) and its bacterial endosymbionts.</title>
        <authorList>
            <person name="Sun X."/>
            <person name="Fei Z."/>
            <person name="Harrison M."/>
        </authorList>
    </citation>
    <scope>NUCLEOTIDE SEQUENCE [LARGE SCALE GENOMIC DNA]</scope>
    <source>
        <strain evidence="1 2">IT104</strain>
    </source>
</reference>
<keyword evidence="2" id="KW-1185">Reference proteome</keyword>
<evidence type="ECO:0000313" key="2">
    <source>
        <dbReference type="Proteomes" id="UP000266861"/>
    </source>
</evidence>
<name>A0A397I8Y3_9GLOM</name>